<keyword evidence="8" id="KW-1133">Transmembrane helix</keyword>
<name>A0AAN6RIX2_9PLEO</name>
<evidence type="ECO:0000256" key="6">
    <source>
        <dbReference type="PIRSR" id="PIRSR602401-1"/>
    </source>
</evidence>
<sequence length="491" mass="55084">MVSTPFIAICALLAVIVVKTLVTVFQRARGPLSYLPGPWYTVYTSKALLYYWIQGERTTYVERLHEKYGPVVRLSPSEVDFSSISGAKKIHRFRQPFLKASFYEAFQGHLNVSESVFSTRDSDFHALHRRLLSGPISKSSLKSVEPIVKARVELAIQKMAAEAKSRGCMDVLKWWLFMATDIIGELSFGDSFRMLEIGKKNQYAEDLGKVASMAGIRLSFPVLLKIASRLPFNIPLFKESADSMTRILRYAEESLQRHKNIVEADPVNAKPTLFKNLYKAGEEGMSDREIAAEARAYIVAGSDTTAHSLTYMVWAVCKDATIKQRLVEEVSRLPEYFSDEDLESLPYMNNVIRETLRLYAAAPGALPRTVPSGGSDIDGYWLPGGLTVTTQAWSLHRDGSVFPDPYTFNPSRWENATKDMHDAWMPFGGGPRNCIGLHLAMMELRLATASFFRKFTNASVSSREGFTDDDMAPKAYLLVYPKGKRCLIDGS</sequence>
<dbReference type="SUPFAM" id="SSF48264">
    <property type="entry name" value="Cytochrome P450"/>
    <property type="match status" value="1"/>
</dbReference>
<evidence type="ECO:0000256" key="1">
    <source>
        <dbReference type="ARBA" id="ARBA00001971"/>
    </source>
</evidence>
<evidence type="ECO:0000256" key="7">
    <source>
        <dbReference type="RuleBase" id="RU000461"/>
    </source>
</evidence>
<feature type="binding site" description="axial binding residue" evidence="6">
    <location>
        <position position="434"/>
    </location>
    <ligand>
        <name>heme</name>
        <dbReference type="ChEBI" id="CHEBI:30413"/>
    </ligand>
    <ligandPart>
        <name>Fe</name>
        <dbReference type="ChEBI" id="CHEBI:18248"/>
    </ligandPart>
</feature>
<dbReference type="AlphaFoldDB" id="A0AAN6RIX2"/>
<feature type="transmembrane region" description="Helical" evidence="8">
    <location>
        <begin position="6"/>
        <end position="25"/>
    </location>
</feature>
<keyword evidence="8" id="KW-0812">Transmembrane</keyword>
<dbReference type="InterPro" id="IPR001128">
    <property type="entry name" value="Cyt_P450"/>
</dbReference>
<dbReference type="PANTHER" id="PTHR24305:SF96">
    <property type="entry name" value="CYTOCHROME P450 MONOOXYGENASE STCB-RELATED"/>
    <property type="match status" value="1"/>
</dbReference>
<dbReference type="EMBL" id="WVTA01000004">
    <property type="protein sequence ID" value="KAK3214103.1"/>
    <property type="molecule type" value="Genomic_DNA"/>
</dbReference>
<dbReference type="GO" id="GO:0004497">
    <property type="term" value="F:monooxygenase activity"/>
    <property type="evidence" value="ECO:0007669"/>
    <property type="project" value="UniProtKB-KW"/>
</dbReference>
<dbReference type="InterPro" id="IPR002401">
    <property type="entry name" value="Cyt_P450_E_grp-I"/>
</dbReference>
<keyword evidence="10" id="KW-1185">Reference proteome</keyword>
<keyword evidence="5 6" id="KW-0408">Iron</keyword>
<keyword evidence="3 6" id="KW-0479">Metal-binding</keyword>
<dbReference type="Pfam" id="PF00067">
    <property type="entry name" value="p450"/>
    <property type="match status" value="1"/>
</dbReference>
<gene>
    <name evidence="9" type="ORF">GRF29_28g2068879</name>
</gene>
<dbReference type="CDD" id="cd11059">
    <property type="entry name" value="CYP_fungal"/>
    <property type="match status" value="1"/>
</dbReference>
<accession>A0AAN6RIX2</accession>
<evidence type="ECO:0000313" key="9">
    <source>
        <dbReference type="EMBL" id="KAK3214103.1"/>
    </source>
</evidence>
<proteinExistence type="inferred from homology"/>
<evidence type="ECO:0008006" key="11">
    <source>
        <dbReference type="Google" id="ProtNLM"/>
    </source>
</evidence>
<evidence type="ECO:0000256" key="2">
    <source>
        <dbReference type="ARBA" id="ARBA00010617"/>
    </source>
</evidence>
<dbReference type="PRINTS" id="PR00463">
    <property type="entry name" value="EP450I"/>
</dbReference>
<dbReference type="Gene3D" id="1.10.630.10">
    <property type="entry name" value="Cytochrome P450"/>
    <property type="match status" value="1"/>
</dbReference>
<evidence type="ECO:0000313" key="10">
    <source>
        <dbReference type="Proteomes" id="UP001280581"/>
    </source>
</evidence>
<evidence type="ECO:0000256" key="4">
    <source>
        <dbReference type="ARBA" id="ARBA00023002"/>
    </source>
</evidence>
<reference evidence="9 10" key="1">
    <citation type="submission" date="2021-02" db="EMBL/GenBank/DDBJ databases">
        <title>Genome assembly of Pseudopithomyces chartarum.</title>
        <authorList>
            <person name="Jauregui R."/>
            <person name="Singh J."/>
            <person name="Voisey C."/>
        </authorList>
    </citation>
    <scope>NUCLEOTIDE SEQUENCE [LARGE SCALE GENOMIC DNA]</scope>
    <source>
        <strain evidence="9 10">AGR01</strain>
    </source>
</reference>
<keyword evidence="4 7" id="KW-0560">Oxidoreductase</keyword>
<keyword evidence="6 7" id="KW-0349">Heme</keyword>
<dbReference type="InterPro" id="IPR050121">
    <property type="entry name" value="Cytochrome_P450_monoxygenase"/>
</dbReference>
<dbReference type="GO" id="GO:0005506">
    <property type="term" value="F:iron ion binding"/>
    <property type="evidence" value="ECO:0007669"/>
    <property type="project" value="InterPro"/>
</dbReference>
<dbReference type="PRINTS" id="PR00385">
    <property type="entry name" value="P450"/>
</dbReference>
<keyword evidence="8" id="KW-0472">Membrane</keyword>
<protein>
    <recommendedName>
        <fullName evidence="11">Cytochrome P450</fullName>
    </recommendedName>
</protein>
<comment type="cofactor">
    <cofactor evidence="1 6">
        <name>heme</name>
        <dbReference type="ChEBI" id="CHEBI:30413"/>
    </cofactor>
</comment>
<dbReference type="GO" id="GO:0020037">
    <property type="term" value="F:heme binding"/>
    <property type="evidence" value="ECO:0007669"/>
    <property type="project" value="InterPro"/>
</dbReference>
<dbReference type="PANTHER" id="PTHR24305">
    <property type="entry name" value="CYTOCHROME P450"/>
    <property type="match status" value="1"/>
</dbReference>
<comment type="similarity">
    <text evidence="2 7">Belongs to the cytochrome P450 family.</text>
</comment>
<dbReference type="InterPro" id="IPR036396">
    <property type="entry name" value="Cyt_P450_sf"/>
</dbReference>
<dbReference type="PROSITE" id="PS00086">
    <property type="entry name" value="CYTOCHROME_P450"/>
    <property type="match status" value="1"/>
</dbReference>
<evidence type="ECO:0000256" key="3">
    <source>
        <dbReference type="ARBA" id="ARBA00022723"/>
    </source>
</evidence>
<dbReference type="Proteomes" id="UP001280581">
    <property type="component" value="Unassembled WGS sequence"/>
</dbReference>
<comment type="caution">
    <text evidence="9">The sequence shown here is derived from an EMBL/GenBank/DDBJ whole genome shotgun (WGS) entry which is preliminary data.</text>
</comment>
<keyword evidence="7" id="KW-0503">Monooxygenase</keyword>
<organism evidence="9 10">
    <name type="scientific">Pseudopithomyces chartarum</name>
    <dbReference type="NCBI Taxonomy" id="1892770"/>
    <lineage>
        <taxon>Eukaryota</taxon>
        <taxon>Fungi</taxon>
        <taxon>Dikarya</taxon>
        <taxon>Ascomycota</taxon>
        <taxon>Pezizomycotina</taxon>
        <taxon>Dothideomycetes</taxon>
        <taxon>Pleosporomycetidae</taxon>
        <taxon>Pleosporales</taxon>
        <taxon>Massarineae</taxon>
        <taxon>Didymosphaeriaceae</taxon>
        <taxon>Pseudopithomyces</taxon>
    </lineage>
</organism>
<evidence type="ECO:0000256" key="8">
    <source>
        <dbReference type="SAM" id="Phobius"/>
    </source>
</evidence>
<dbReference type="InterPro" id="IPR017972">
    <property type="entry name" value="Cyt_P450_CS"/>
</dbReference>
<dbReference type="GO" id="GO:0016705">
    <property type="term" value="F:oxidoreductase activity, acting on paired donors, with incorporation or reduction of molecular oxygen"/>
    <property type="evidence" value="ECO:0007669"/>
    <property type="project" value="InterPro"/>
</dbReference>
<evidence type="ECO:0000256" key="5">
    <source>
        <dbReference type="ARBA" id="ARBA00023004"/>
    </source>
</evidence>